<gene>
    <name evidence="9" type="ORF">GCM10011346_33710</name>
</gene>
<dbReference type="SMART" id="SM00474">
    <property type="entry name" value="35EXOc"/>
    <property type="match status" value="1"/>
</dbReference>
<evidence type="ECO:0000256" key="6">
    <source>
        <dbReference type="SAM" id="MobiDB-lite"/>
    </source>
</evidence>
<dbReference type="RefSeq" id="WP_188735504.1">
    <property type="nucleotide sequence ID" value="NZ_BMLW01000010.1"/>
</dbReference>
<dbReference type="Gene3D" id="1.20.1060.10">
    <property type="entry name" value="Taq DNA Polymerase, Chain T, domain 4"/>
    <property type="match status" value="1"/>
</dbReference>
<reference evidence="10" key="1">
    <citation type="journal article" date="2019" name="Int. J. Syst. Evol. Microbiol.">
        <title>The Global Catalogue of Microorganisms (GCM) 10K type strain sequencing project: providing services to taxonomists for standard genome sequencing and annotation.</title>
        <authorList>
            <consortium name="The Broad Institute Genomics Platform"/>
            <consortium name="The Broad Institute Genome Sequencing Center for Infectious Disease"/>
            <person name="Wu L."/>
            <person name="Ma J."/>
        </authorList>
    </citation>
    <scope>NUCLEOTIDE SEQUENCE [LARGE SCALE GENOMIC DNA]</scope>
    <source>
        <strain evidence="10">CGMCC 1.7693</strain>
    </source>
</reference>
<dbReference type="SUPFAM" id="SSF53098">
    <property type="entry name" value="Ribonuclease H-like"/>
    <property type="match status" value="1"/>
</dbReference>
<dbReference type="CDD" id="cd06139">
    <property type="entry name" value="DNA_polA_I_Ecoli_like_exo"/>
    <property type="match status" value="1"/>
</dbReference>
<organism evidence="9 10">
    <name type="scientific">Oceanobacillus neutriphilus</name>
    <dbReference type="NCBI Taxonomy" id="531815"/>
    <lineage>
        <taxon>Bacteria</taxon>
        <taxon>Bacillati</taxon>
        <taxon>Bacillota</taxon>
        <taxon>Bacilli</taxon>
        <taxon>Bacillales</taxon>
        <taxon>Bacillaceae</taxon>
        <taxon>Oceanobacillus</taxon>
    </lineage>
</organism>
<evidence type="ECO:0000256" key="2">
    <source>
        <dbReference type="ARBA" id="ARBA00012417"/>
    </source>
</evidence>
<dbReference type="PANTHER" id="PTHR10133:SF27">
    <property type="entry name" value="DNA POLYMERASE NU"/>
    <property type="match status" value="1"/>
</dbReference>
<dbReference type="Pfam" id="PF01612">
    <property type="entry name" value="DNA_pol_A_exo1"/>
    <property type="match status" value="1"/>
</dbReference>
<evidence type="ECO:0000259" key="8">
    <source>
        <dbReference type="SMART" id="SM00482"/>
    </source>
</evidence>
<protein>
    <recommendedName>
        <fullName evidence="3">DNA polymerase I</fullName>
        <ecNumber evidence="2">2.7.7.7</ecNumber>
    </recommendedName>
</protein>
<dbReference type="InterPro" id="IPR001098">
    <property type="entry name" value="DNA-dir_DNA_pol_A_palm_dom"/>
</dbReference>
<dbReference type="InterPro" id="IPR012337">
    <property type="entry name" value="RNaseH-like_sf"/>
</dbReference>
<name>A0ABQ2NY86_9BACI</name>
<accession>A0ABQ2NY86</accession>
<keyword evidence="10" id="KW-1185">Reference proteome</keyword>
<comment type="catalytic activity">
    <reaction evidence="5">
        <text>DNA(n) + a 2'-deoxyribonucleoside 5'-triphosphate = DNA(n+1) + diphosphate</text>
        <dbReference type="Rhea" id="RHEA:22508"/>
        <dbReference type="Rhea" id="RHEA-COMP:17339"/>
        <dbReference type="Rhea" id="RHEA-COMP:17340"/>
        <dbReference type="ChEBI" id="CHEBI:33019"/>
        <dbReference type="ChEBI" id="CHEBI:61560"/>
        <dbReference type="ChEBI" id="CHEBI:173112"/>
        <dbReference type="EC" id="2.7.7.7"/>
    </reaction>
</comment>
<evidence type="ECO:0000256" key="5">
    <source>
        <dbReference type="ARBA" id="ARBA00049244"/>
    </source>
</evidence>
<evidence type="ECO:0000259" key="7">
    <source>
        <dbReference type="SMART" id="SM00474"/>
    </source>
</evidence>
<feature type="region of interest" description="Disordered" evidence="6">
    <location>
        <begin position="430"/>
        <end position="467"/>
    </location>
</feature>
<dbReference type="PRINTS" id="PR00868">
    <property type="entry name" value="DNAPOLI"/>
</dbReference>
<comment type="similarity">
    <text evidence="1">Belongs to the DNA polymerase type-A family.</text>
</comment>
<feature type="compositionally biased region" description="Basic and acidic residues" evidence="6">
    <location>
        <begin position="451"/>
        <end position="461"/>
    </location>
</feature>
<keyword evidence="4" id="KW-0235">DNA replication</keyword>
<dbReference type="SMART" id="SM00482">
    <property type="entry name" value="POLAc"/>
    <property type="match status" value="1"/>
</dbReference>
<comment type="caution">
    <text evidence="9">The sequence shown here is derived from an EMBL/GenBank/DDBJ whole genome shotgun (WGS) entry which is preliminary data.</text>
</comment>
<dbReference type="EMBL" id="BMLW01000010">
    <property type="protein sequence ID" value="GGP13494.1"/>
    <property type="molecule type" value="Genomic_DNA"/>
</dbReference>
<dbReference type="InterPro" id="IPR036397">
    <property type="entry name" value="RNaseH_sf"/>
</dbReference>
<dbReference type="InterPro" id="IPR002562">
    <property type="entry name" value="3'-5'_exonuclease_dom"/>
</dbReference>
<dbReference type="Gene3D" id="3.30.70.370">
    <property type="match status" value="1"/>
</dbReference>
<evidence type="ECO:0000256" key="4">
    <source>
        <dbReference type="ARBA" id="ARBA00022705"/>
    </source>
</evidence>
<dbReference type="Gene3D" id="3.30.420.10">
    <property type="entry name" value="Ribonuclease H-like superfamily/Ribonuclease H"/>
    <property type="match status" value="1"/>
</dbReference>
<feature type="compositionally biased region" description="Basic and acidic residues" evidence="6">
    <location>
        <begin position="1"/>
        <end position="12"/>
    </location>
</feature>
<dbReference type="SUPFAM" id="SSF56672">
    <property type="entry name" value="DNA/RNA polymerases"/>
    <property type="match status" value="1"/>
</dbReference>
<dbReference type="InterPro" id="IPR043502">
    <property type="entry name" value="DNA/RNA_pol_sf"/>
</dbReference>
<dbReference type="PANTHER" id="PTHR10133">
    <property type="entry name" value="DNA POLYMERASE I"/>
    <property type="match status" value="1"/>
</dbReference>
<evidence type="ECO:0000313" key="9">
    <source>
        <dbReference type="EMBL" id="GGP13494.1"/>
    </source>
</evidence>
<feature type="compositionally biased region" description="Basic and acidic residues" evidence="6">
    <location>
        <begin position="21"/>
        <end position="30"/>
    </location>
</feature>
<proteinExistence type="inferred from homology"/>
<sequence length="755" mass="86817">MTLEIGEIKLKGGDASPAKAKVQEAEKRKQSATETLEEAWERILSSKGVQTNASKLRRLTEVRDAMLAGEIGREPVPEGKKQGKFSAAEAERLWQVVNERNRERKLQEMVDNTPENYELITDVLRFHKLINLLESEPIVAIDTETTGVDVYTDEMVGLSITLPNADWHIYIPFGHDEGVQLNRDYVIEGLRDFLYSESIGKVLHNAMFDIAMFRRHGYDLKGVAWDTMTAMHILNENEPSFKLKDLAPRYLGVESDTFDELFKGKLFSEIPLDIALVYAAKDTHLTWDLYEFQLRHLEKMPSILEYYREVEVPILYVIVDLEANGYILDLDFAEEYGQKLHDRAEELRTELIEILTPYHEGELVLNLNSPAQMKPALSACIGVNLPNMDAKKTLKPLRDKYPIIDKLLEYKTVTKLSGTYIDTLPTKQNPTTKRWHSRFNPMGTVTGRFSSGKDEENETGREFNVQNQPPEARPMFVAPKGKVIVGADFKAQEIRCVAYMSQEPVLIEAFRTGRDPYAMMAATFYKRPYEEVYKNEDGSDTPERKKMKVVWLATLYGMSDFSLGDTLGISRKEATEFKEEIFGSMPKLNAWLKENEDFVRKYGFVWADKKARKRRLPDAKLRKKRIPYGKWNDPAYKEQRMHNASINRAMRQATNARVQGSSSIQTKVTMVKAHEYCQTREGWALWGTVHDELLFEIPEDFTQEDLKAIENLMLYAYPWGDSVPNGTDLEIMTKWGQGVPPEAWDFERHQPKEAV</sequence>
<dbReference type="Gene3D" id="1.10.150.20">
    <property type="entry name" value="5' to 3' exonuclease, C-terminal subdomain"/>
    <property type="match status" value="1"/>
</dbReference>
<feature type="domain" description="DNA-directed DNA polymerase family A palm" evidence="8">
    <location>
        <begin position="471"/>
        <end position="701"/>
    </location>
</feature>
<evidence type="ECO:0000313" key="10">
    <source>
        <dbReference type="Proteomes" id="UP000641206"/>
    </source>
</evidence>
<dbReference type="EC" id="2.7.7.7" evidence="2"/>
<dbReference type="InterPro" id="IPR002298">
    <property type="entry name" value="DNA_polymerase_A"/>
</dbReference>
<dbReference type="Proteomes" id="UP000641206">
    <property type="component" value="Unassembled WGS sequence"/>
</dbReference>
<feature type="domain" description="3'-5' exonuclease" evidence="7">
    <location>
        <begin position="117"/>
        <end position="298"/>
    </location>
</feature>
<evidence type="ECO:0000256" key="1">
    <source>
        <dbReference type="ARBA" id="ARBA00007705"/>
    </source>
</evidence>
<dbReference type="Pfam" id="PF00476">
    <property type="entry name" value="DNA_pol_A"/>
    <property type="match status" value="1"/>
</dbReference>
<evidence type="ECO:0000256" key="3">
    <source>
        <dbReference type="ARBA" id="ARBA00020311"/>
    </source>
</evidence>
<feature type="region of interest" description="Disordered" evidence="6">
    <location>
        <begin position="1"/>
        <end position="30"/>
    </location>
</feature>